<feature type="region of interest" description="Disordered" evidence="1">
    <location>
        <begin position="220"/>
        <end position="249"/>
    </location>
</feature>
<dbReference type="Pfam" id="PF12456">
    <property type="entry name" value="hSac2"/>
    <property type="match status" value="1"/>
</dbReference>
<comment type="caution">
    <text evidence="3">The sequence shown here is derived from an EMBL/GenBank/DDBJ whole genome shotgun (WGS) entry which is preliminary data.</text>
</comment>
<evidence type="ECO:0000259" key="2">
    <source>
        <dbReference type="PROSITE" id="PS51791"/>
    </source>
</evidence>
<dbReference type="GO" id="GO:0005783">
    <property type="term" value="C:endoplasmic reticulum"/>
    <property type="evidence" value="ECO:0007669"/>
    <property type="project" value="TreeGrafter"/>
</dbReference>
<dbReference type="GO" id="GO:0043812">
    <property type="term" value="F:phosphatidylinositol-4-phosphate phosphatase activity"/>
    <property type="evidence" value="ECO:0007669"/>
    <property type="project" value="TreeGrafter"/>
</dbReference>
<keyword evidence="4" id="KW-1185">Reference proteome</keyword>
<dbReference type="OrthoDB" id="405996at2759"/>
<feature type="compositionally biased region" description="Basic and acidic residues" evidence="1">
    <location>
        <begin position="236"/>
        <end position="249"/>
    </location>
</feature>
<dbReference type="PANTHER" id="PTHR45662">
    <property type="entry name" value="PHOSPHATIDYLINOSITIDE PHOSPHATASE SAC1"/>
    <property type="match status" value="1"/>
</dbReference>
<name>A0A9P8I9A8_9PEZI</name>
<evidence type="ECO:0000256" key="1">
    <source>
        <dbReference type="SAM" id="MobiDB-lite"/>
    </source>
</evidence>
<evidence type="ECO:0000313" key="4">
    <source>
        <dbReference type="Proteomes" id="UP000698800"/>
    </source>
</evidence>
<accession>A0A9P8I9A8</accession>
<proteinExistence type="predicted"/>
<dbReference type="GO" id="GO:0046856">
    <property type="term" value="P:phosphatidylinositol dephosphorylation"/>
    <property type="evidence" value="ECO:0007669"/>
    <property type="project" value="TreeGrafter"/>
</dbReference>
<dbReference type="PANTHER" id="PTHR45662:SF7">
    <property type="entry name" value="SACI DOMAIN PROTEIN (AFU_ORTHOLOGUE AFUA_1G15890)"/>
    <property type="match status" value="1"/>
</dbReference>
<organism evidence="3 4">
    <name type="scientific">Glutinoglossum americanum</name>
    <dbReference type="NCBI Taxonomy" id="1670608"/>
    <lineage>
        <taxon>Eukaryota</taxon>
        <taxon>Fungi</taxon>
        <taxon>Dikarya</taxon>
        <taxon>Ascomycota</taxon>
        <taxon>Pezizomycotina</taxon>
        <taxon>Geoglossomycetes</taxon>
        <taxon>Geoglossales</taxon>
        <taxon>Geoglossaceae</taxon>
        <taxon>Glutinoglossum</taxon>
    </lineage>
</organism>
<feature type="domain" description="HSac2" evidence="2">
    <location>
        <begin position="86"/>
        <end position="256"/>
    </location>
</feature>
<dbReference type="Proteomes" id="UP000698800">
    <property type="component" value="Unassembled WGS sequence"/>
</dbReference>
<dbReference type="InterPro" id="IPR034753">
    <property type="entry name" value="hSac2"/>
</dbReference>
<gene>
    <name evidence="3" type="ORF">FGG08_002401</name>
</gene>
<dbReference type="PROSITE" id="PS51791">
    <property type="entry name" value="HSAC2"/>
    <property type="match status" value="1"/>
</dbReference>
<dbReference type="InterPro" id="IPR022158">
    <property type="entry name" value="Inositol_phosphatase"/>
</dbReference>
<dbReference type="AlphaFoldDB" id="A0A9P8I9A8"/>
<reference evidence="3" key="1">
    <citation type="submission" date="2021-03" db="EMBL/GenBank/DDBJ databases">
        <title>Comparative genomics and phylogenomic investigation of the class Geoglossomycetes provide insights into ecological specialization and systematics.</title>
        <authorList>
            <person name="Melie T."/>
            <person name="Pirro S."/>
            <person name="Miller A.N."/>
            <person name="Quandt A."/>
        </authorList>
    </citation>
    <scope>NUCLEOTIDE SEQUENCE</scope>
    <source>
        <strain evidence="3">GBOQ0MN5Z8</strain>
    </source>
</reference>
<dbReference type="EMBL" id="JAGHQL010000036">
    <property type="protein sequence ID" value="KAH0543237.1"/>
    <property type="molecule type" value="Genomic_DNA"/>
</dbReference>
<evidence type="ECO:0000313" key="3">
    <source>
        <dbReference type="EMBL" id="KAH0543237.1"/>
    </source>
</evidence>
<sequence>MLWADNGDAISKQYASTAALKGDFTRTRKRDYRGALNDFGLSLSRYFNNIIGDYFTQAAIDYLLGNVTSQVFEEFEADMMTADPAISMRRVRQDAIETSSKIVIADESEELVDGWTLLAPKEKNSTRSFPFEESVLLLTSAALYACRLDWNVEKVSSFERVDLRHVQSLDFGTYITSTLAPAHTDEKRNVGLIVTYKPGRGDVVRINTRSLKSILPWTDEPREGTPVIGEPSAARDTAHETTSDSFENRNPDTRILAFKAILITRSLATPEPPVTELELTRSICEKIERAAMAGELVMAEGDSGGGAGVKGMVRERAIISLAEAKRSTGLLERVGYELKRLVWA</sequence>
<protein>
    <recommendedName>
        <fullName evidence="2">HSac2 domain-containing protein</fullName>
    </recommendedName>
</protein>